<evidence type="ECO:0000313" key="16">
    <source>
        <dbReference type="Proteomes" id="UP001150062"/>
    </source>
</evidence>
<comment type="catalytic activity">
    <reaction evidence="12">
        <text>[DNA-directed RNA polymerase] + ATP = phospho-[DNA-directed RNA polymerase] + ADP + H(+)</text>
        <dbReference type="Rhea" id="RHEA:10216"/>
        <dbReference type="Rhea" id="RHEA-COMP:11321"/>
        <dbReference type="Rhea" id="RHEA-COMP:11322"/>
        <dbReference type="ChEBI" id="CHEBI:15378"/>
        <dbReference type="ChEBI" id="CHEBI:30616"/>
        <dbReference type="ChEBI" id="CHEBI:43176"/>
        <dbReference type="ChEBI" id="CHEBI:68546"/>
        <dbReference type="ChEBI" id="CHEBI:456216"/>
        <dbReference type="EC" id="2.7.11.23"/>
    </reaction>
</comment>
<evidence type="ECO:0000256" key="6">
    <source>
        <dbReference type="ARBA" id="ARBA00022776"/>
    </source>
</evidence>
<feature type="transmembrane region" description="Helical" evidence="13">
    <location>
        <begin position="12"/>
        <end position="37"/>
    </location>
</feature>
<evidence type="ECO:0000256" key="1">
    <source>
        <dbReference type="ARBA" id="ARBA00004123"/>
    </source>
</evidence>
<gene>
    <name evidence="15" type="ORF">M0813_04257</name>
</gene>
<evidence type="ECO:0000256" key="12">
    <source>
        <dbReference type="ARBA" id="ARBA00049280"/>
    </source>
</evidence>
<dbReference type="PANTHER" id="PTHR24056:SF334">
    <property type="entry name" value="CYCLIN-DEPENDENT KINASE 1"/>
    <property type="match status" value="1"/>
</dbReference>
<comment type="catalytic activity">
    <reaction evidence="11">
        <text>L-seryl-[protein] + ATP = O-phospho-L-seryl-[protein] + ADP + H(+)</text>
        <dbReference type="Rhea" id="RHEA:17989"/>
        <dbReference type="Rhea" id="RHEA-COMP:9863"/>
        <dbReference type="Rhea" id="RHEA-COMP:11604"/>
        <dbReference type="ChEBI" id="CHEBI:15378"/>
        <dbReference type="ChEBI" id="CHEBI:29999"/>
        <dbReference type="ChEBI" id="CHEBI:30616"/>
        <dbReference type="ChEBI" id="CHEBI:83421"/>
        <dbReference type="ChEBI" id="CHEBI:456216"/>
        <dbReference type="EC" id="2.7.11.22"/>
    </reaction>
</comment>
<name>A0ABQ8XK20_9EUKA</name>
<dbReference type="Pfam" id="PF00069">
    <property type="entry name" value="Pkinase"/>
    <property type="match status" value="1"/>
</dbReference>
<keyword evidence="9" id="KW-0131">Cell cycle</keyword>
<keyword evidence="15" id="KW-0418">Kinase</keyword>
<dbReference type="Proteomes" id="UP001150062">
    <property type="component" value="Unassembled WGS sequence"/>
</dbReference>
<reference evidence="15" key="1">
    <citation type="submission" date="2022-08" db="EMBL/GenBank/DDBJ databases">
        <title>Novel sulfate-reducing endosymbionts in the free-living metamonad Anaeramoeba.</title>
        <authorList>
            <person name="Jerlstrom-Hultqvist J."/>
            <person name="Cepicka I."/>
            <person name="Gallot-Lavallee L."/>
            <person name="Salas-Leiva D."/>
            <person name="Curtis B.A."/>
            <person name="Zahonova K."/>
            <person name="Pipaliya S."/>
            <person name="Dacks J."/>
            <person name="Roger A.J."/>
        </authorList>
    </citation>
    <scope>NUCLEOTIDE SEQUENCE</scope>
    <source>
        <strain evidence="15">Schooner1</strain>
    </source>
</reference>
<dbReference type="InterPro" id="IPR011009">
    <property type="entry name" value="Kinase-like_dom_sf"/>
</dbReference>
<evidence type="ECO:0000256" key="4">
    <source>
        <dbReference type="ARBA" id="ARBA00022618"/>
    </source>
</evidence>
<dbReference type="PROSITE" id="PS00108">
    <property type="entry name" value="PROTEIN_KINASE_ST"/>
    <property type="match status" value="1"/>
</dbReference>
<sequence length="330" mass="37951">MNKVGEGAYGKLVFLFLFLFNIDLNSEILFTFLVLFFNNFEIVGIVQKLENKKTGECYALKKIKLSGGEEGVHSTTLREISLLLELRHPNIVKLLDVQHNLGQLTLLFEYLDQDLKKHMGSCEELLDPKLVKSYMFQILQGLLYCHTNGVFHRDLKPQNILINKEGVIKICDFGLARSFSIPLNKYTPEVVTLWYRAPEILLGVTRYSTPVDMWSVGAIFAELLMNTPLFRADSQIDLIFKIFKCFGNPTEKTFPGITSFPNHSSIFPNFSAVGLKKTMQKIIGEEFEIDKYALDLLEKIFVYNPTERISAKEALNHPYFDEIREKMEKK</sequence>
<feature type="domain" description="Protein kinase" evidence="14">
    <location>
        <begin position="1"/>
        <end position="320"/>
    </location>
</feature>
<keyword evidence="8" id="KW-0539">Nucleus</keyword>
<evidence type="ECO:0000256" key="8">
    <source>
        <dbReference type="ARBA" id="ARBA00023242"/>
    </source>
</evidence>
<dbReference type="SMART" id="SM00220">
    <property type="entry name" value="S_TKc"/>
    <property type="match status" value="1"/>
</dbReference>
<evidence type="ECO:0000256" key="11">
    <source>
        <dbReference type="ARBA" id="ARBA00048367"/>
    </source>
</evidence>
<accession>A0ABQ8XK20</accession>
<protein>
    <submittedName>
        <fullName evidence="15">Cyclin-dependent kinase 10</fullName>
    </submittedName>
</protein>
<keyword evidence="13" id="KW-0812">Transmembrane</keyword>
<keyword evidence="3" id="KW-0597">Phosphoprotein</keyword>
<dbReference type="CDD" id="cd07829">
    <property type="entry name" value="STKc_CDK_like"/>
    <property type="match status" value="1"/>
</dbReference>
<dbReference type="InterPro" id="IPR000719">
    <property type="entry name" value="Prot_kinase_dom"/>
</dbReference>
<dbReference type="Gene3D" id="1.10.510.10">
    <property type="entry name" value="Transferase(Phosphotransferase) domain 1"/>
    <property type="match status" value="1"/>
</dbReference>
<dbReference type="InterPro" id="IPR050108">
    <property type="entry name" value="CDK"/>
</dbReference>
<keyword evidence="7" id="KW-0067">ATP-binding</keyword>
<dbReference type="GO" id="GO:0016301">
    <property type="term" value="F:kinase activity"/>
    <property type="evidence" value="ECO:0007669"/>
    <property type="project" value="UniProtKB-KW"/>
</dbReference>
<dbReference type="Gene3D" id="3.30.200.20">
    <property type="entry name" value="Phosphorylase Kinase, domain 1"/>
    <property type="match status" value="1"/>
</dbReference>
<evidence type="ECO:0000256" key="7">
    <source>
        <dbReference type="ARBA" id="ARBA00022840"/>
    </source>
</evidence>
<organism evidence="15 16">
    <name type="scientific">Anaeramoeba flamelloides</name>
    <dbReference type="NCBI Taxonomy" id="1746091"/>
    <lineage>
        <taxon>Eukaryota</taxon>
        <taxon>Metamonada</taxon>
        <taxon>Anaeramoebidae</taxon>
        <taxon>Anaeramoeba</taxon>
    </lineage>
</organism>
<evidence type="ECO:0000256" key="13">
    <source>
        <dbReference type="SAM" id="Phobius"/>
    </source>
</evidence>
<evidence type="ECO:0000259" key="14">
    <source>
        <dbReference type="PROSITE" id="PS50011"/>
    </source>
</evidence>
<keyword evidence="15" id="KW-0808">Transferase</keyword>
<evidence type="ECO:0000256" key="5">
    <source>
        <dbReference type="ARBA" id="ARBA00022741"/>
    </source>
</evidence>
<evidence type="ECO:0000256" key="3">
    <source>
        <dbReference type="ARBA" id="ARBA00022553"/>
    </source>
</evidence>
<dbReference type="EMBL" id="JAOAOG010000286">
    <property type="protein sequence ID" value="KAJ6232975.1"/>
    <property type="molecule type" value="Genomic_DNA"/>
</dbReference>
<dbReference type="SUPFAM" id="SSF56112">
    <property type="entry name" value="Protein kinase-like (PK-like)"/>
    <property type="match status" value="1"/>
</dbReference>
<keyword evidence="5" id="KW-0547">Nucleotide-binding</keyword>
<comment type="similarity">
    <text evidence="2">Belongs to the protein kinase superfamily. CMGC Ser/Thr protein kinase family. CDC2/CDKX subfamily.</text>
</comment>
<evidence type="ECO:0000256" key="9">
    <source>
        <dbReference type="ARBA" id="ARBA00023306"/>
    </source>
</evidence>
<comment type="subcellular location">
    <subcellularLocation>
        <location evidence="1">Nucleus</location>
    </subcellularLocation>
</comment>
<evidence type="ECO:0000256" key="10">
    <source>
        <dbReference type="ARBA" id="ARBA00047811"/>
    </source>
</evidence>
<comment type="caution">
    <text evidence="15">The sequence shown here is derived from an EMBL/GenBank/DDBJ whole genome shotgun (WGS) entry which is preliminary data.</text>
</comment>
<keyword evidence="4" id="KW-0132">Cell division</keyword>
<proteinExistence type="inferred from homology"/>
<comment type="catalytic activity">
    <reaction evidence="10">
        <text>L-threonyl-[protein] + ATP = O-phospho-L-threonyl-[protein] + ADP + H(+)</text>
        <dbReference type="Rhea" id="RHEA:46608"/>
        <dbReference type="Rhea" id="RHEA-COMP:11060"/>
        <dbReference type="Rhea" id="RHEA-COMP:11605"/>
        <dbReference type="ChEBI" id="CHEBI:15378"/>
        <dbReference type="ChEBI" id="CHEBI:30013"/>
        <dbReference type="ChEBI" id="CHEBI:30616"/>
        <dbReference type="ChEBI" id="CHEBI:61977"/>
        <dbReference type="ChEBI" id="CHEBI:456216"/>
        <dbReference type="EC" id="2.7.11.22"/>
    </reaction>
</comment>
<keyword evidence="6" id="KW-0498">Mitosis</keyword>
<evidence type="ECO:0000313" key="15">
    <source>
        <dbReference type="EMBL" id="KAJ6232975.1"/>
    </source>
</evidence>
<dbReference type="InterPro" id="IPR008271">
    <property type="entry name" value="Ser/Thr_kinase_AS"/>
</dbReference>
<keyword evidence="16" id="KW-1185">Reference proteome</keyword>
<keyword evidence="13" id="KW-0472">Membrane</keyword>
<dbReference type="PROSITE" id="PS50011">
    <property type="entry name" value="PROTEIN_KINASE_DOM"/>
    <property type="match status" value="1"/>
</dbReference>
<evidence type="ECO:0000256" key="2">
    <source>
        <dbReference type="ARBA" id="ARBA00006485"/>
    </source>
</evidence>
<keyword evidence="13" id="KW-1133">Transmembrane helix</keyword>
<dbReference type="PANTHER" id="PTHR24056">
    <property type="entry name" value="CELL DIVISION PROTEIN KINASE"/>
    <property type="match status" value="1"/>
</dbReference>